<evidence type="ECO:0000313" key="3">
    <source>
        <dbReference type="Proteomes" id="UP000216605"/>
    </source>
</evidence>
<evidence type="ECO:0000256" key="1">
    <source>
        <dbReference type="SAM" id="SignalP"/>
    </source>
</evidence>
<protein>
    <submittedName>
        <fullName evidence="2">Uncharacterized protein</fullName>
    </submittedName>
</protein>
<dbReference type="EMBL" id="NOXV01000306">
    <property type="protein sequence ID" value="OYQ31890.1"/>
    <property type="molecule type" value="Genomic_DNA"/>
</dbReference>
<accession>A0A255YTY1</accession>
<feature type="signal peptide" evidence="1">
    <location>
        <begin position="1"/>
        <end position="20"/>
    </location>
</feature>
<dbReference type="AlphaFoldDB" id="A0A255YTY1"/>
<gene>
    <name evidence="2" type="ORF">CHU92_15465</name>
</gene>
<keyword evidence="3" id="KW-1185">Reference proteome</keyword>
<reference evidence="2 3" key="1">
    <citation type="submission" date="2017-07" db="EMBL/GenBank/DDBJ databases">
        <title>Flavobacterium cyanobacteriorum sp. nov., isolated from cyanobacterial aggregates in a eutrophic lake.</title>
        <authorList>
            <person name="Cai H."/>
        </authorList>
    </citation>
    <scope>NUCLEOTIDE SEQUENCE [LARGE SCALE GENOMIC DNA]</scope>
    <source>
        <strain evidence="2 3">TH021</strain>
    </source>
</reference>
<organism evidence="2 3">
    <name type="scientific">Flavobacterium cyanobacteriorum</name>
    <dbReference type="NCBI Taxonomy" id="2022802"/>
    <lineage>
        <taxon>Bacteria</taxon>
        <taxon>Pseudomonadati</taxon>
        <taxon>Bacteroidota</taxon>
        <taxon>Flavobacteriia</taxon>
        <taxon>Flavobacteriales</taxon>
        <taxon>Flavobacteriaceae</taxon>
        <taxon>Flavobacterium</taxon>
    </lineage>
</organism>
<name>A0A255YTY1_9FLAO</name>
<feature type="chain" id="PRO_5012220123" evidence="1">
    <location>
        <begin position="21"/>
        <end position="203"/>
    </location>
</feature>
<evidence type="ECO:0000313" key="2">
    <source>
        <dbReference type="EMBL" id="OYQ31890.1"/>
    </source>
</evidence>
<comment type="caution">
    <text evidence="2">The sequence shown here is derived from an EMBL/GenBank/DDBJ whole genome shotgun (WGS) entry which is preliminary data.</text>
</comment>
<keyword evidence="1" id="KW-0732">Signal</keyword>
<sequence length="203" mass="23813">MPMKSLITIIFAFTFLQNFAQGYGQDGYQEKRYREAVEDLKNNELERAVMGFYFVNSYRTNELGVIALKKSDSILPFAQHNIRKKIIGKWILSESGSNWGFKKENDSIVKKLLVIEYDKFSFYDLNLKTNEMTLTKSEKSLFTKNRDMRGLLFDFVFSDKTLWSFHYNEKTKTLKQIMTGEDSENGRSEMVCGNPEFIYTKIE</sequence>
<proteinExistence type="predicted"/>
<dbReference type="Proteomes" id="UP000216605">
    <property type="component" value="Unassembled WGS sequence"/>
</dbReference>